<dbReference type="RefSeq" id="WP_235055824.1">
    <property type="nucleotide sequence ID" value="NZ_JAKFHA010000021.1"/>
</dbReference>
<keyword evidence="1" id="KW-0732">Signal</keyword>
<feature type="signal peptide" evidence="1">
    <location>
        <begin position="1"/>
        <end position="23"/>
    </location>
</feature>
<feature type="chain" id="PRO_5041467465" evidence="1">
    <location>
        <begin position="24"/>
        <end position="124"/>
    </location>
</feature>
<dbReference type="Proteomes" id="UP001165378">
    <property type="component" value="Unassembled WGS sequence"/>
</dbReference>
<evidence type="ECO:0000256" key="1">
    <source>
        <dbReference type="SAM" id="SignalP"/>
    </source>
</evidence>
<reference evidence="2" key="1">
    <citation type="submission" date="2022-01" db="EMBL/GenBank/DDBJ databases">
        <title>Genome-Based Taxonomic Classification of the Phylum Actinobacteria.</title>
        <authorList>
            <person name="Gao Y."/>
        </authorList>
    </citation>
    <scope>NUCLEOTIDE SEQUENCE</scope>
    <source>
        <strain evidence="2">KLBMP 8922</strain>
    </source>
</reference>
<protein>
    <submittedName>
        <fullName evidence="2">Uncharacterized protein</fullName>
    </submittedName>
</protein>
<evidence type="ECO:0000313" key="3">
    <source>
        <dbReference type="Proteomes" id="UP001165378"/>
    </source>
</evidence>
<keyword evidence="3" id="KW-1185">Reference proteome</keyword>
<organism evidence="2 3">
    <name type="scientific">Yinghuangia soli</name>
    <dbReference type="NCBI Taxonomy" id="2908204"/>
    <lineage>
        <taxon>Bacteria</taxon>
        <taxon>Bacillati</taxon>
        <taxon>Actinomycetota</taxon>
        <taxon>Actinomycetes</taxon>
        <taxon>Kitasatosporales</taxon>
        <taxon>Streptomycetaceae</taxon>
        <taxon>Yinghuangia</taxon>
    </lineage>
</organism>
<gene>
    <name evidence="2" type="ORF">LZ495_28615</name>
</gene>
<dbReference type="EMBL" id="JAKFHA010000021">
    <property type="protein sequence ID" value="MCF2531157.1"/>
    <property type="molecule type" value="Genomic_DNA"/>
</dbReference>
<dbReference type="AlphaFoldDB" id="A0AA41Q4Q5"/>
<sequence length="124" mass="13256">MAAYRQMWAAMLTAALTSDPTFADLERFAAGEALAKLRYSLTVDQQNGLTTKGPLHISAQATLTSGTTATINDCLDDTQWLKYKADGSLKDNIPGSKHHAEAVATLADGLWKITQLRVDGAGTC</sequence>
<evidence type="ECO:0000313" key="2">
    <source>
        <dbReference type="EMBL" id="MCF2531157.1"/>
    </source>
</evidence>
<name>A0AA41Q4Q5_9ACTN</name>
<proteinExistence type="predicted"/>
<comment type="caution">
    <text evidence="2">The sequence shown here is derived from an EMBL/GenBank/DDBJ whole genome shotgun (WGS) entry which is preliminary data.</text>
</comment>
<accession>A0AA41Q4Q5</accession>